<proteinExistence type="predicted"/>
<evidence type="ECO:0000256" key="1">
    <source>
        <dbReference type="SAM" id="MobiDB-lite"/>
    </source>
</evidence>
<evidence type="ECO:0000256" key="2">
    <source>
        <dbReference type="SAM" id="Phobius"/>
    </source>
</evidence>
<accession>A0A0G4HCM6</accession>
<dbReference type="VEuPathDB" id="CryptoDB:Cvel_26200"/>
<name>A0A0G4HCM6_9ALVE</name>
<feature type="transmembrane region" description="Helical" evidence="2">
    <location>
        <begin position="97"/>
        <end position="118"/>
    </location>
</feature>
<organism evidence="3">
    <name type="scientific">Chromera velia CCMP2878</name>
    <dbReference type="NCBI Taxonomy" id="1169474"/>
    <lineage>
        <taxon>Eukaryota</taxon>
        <taxon>Sar</taxon>
        <taxon>Alveolata</taxon>
        <taxon>Colpodellida</taxon>
        <taxon>Chromeraceae</taxon>
        <taxon>Chromera</taxon>
    </lineage>
</organism>
<keyword evidence="2" id="KW-0472">Membrane</keyword>
<dbReference type="EMBL" id="CDMZ01002294">
    <property type="protein sequence ID" value="CEM41719.1"/>
    <property type="molecule type" value="Genomic_DNA"/>
</dbReference>
<keyword evidence="2" id="KW-1133">Transmembrane helix</keyword>
<reference evidence="3" key="1">
    <citation type="submission" date="2014-11" db="EMBL/GenBank/DDBJ databases">
        <authorList>
            <person name="Otto D Thomas"/>
            <person name="Naeem Raeece"/>
        </authorList>
    </citation>
    <scope>NUCLEOTIDE SEQUENCE</scope>
</reference>
<keyword evidence="2" id="KW-0812">Transmembrane</keyword>
<feature type="transmembrane region" description="Helical" evidence="2">
    <location>
        <begin position="138"/>
        <end position="158"/>
    </location>
</feature>
<dbReference type="AlphaFoldDB" id="A0A0G4HCM6"/>
<evidence type="ECO:0000313" key="3">
    <source>
        <dbReference type="EMBL" id="CEM41719.1"/>
    </source>
</evidence>
<gene>
    <name evidence="3" type="ORF">Cvel_26200</name>
</gene>
<feature type="compositionally biased region" description="Basic and acidic residues" evidence="1">
    <location>
        <begin position="30"/>
        <end position="43"/>
    </location>
</feature>
<protein>
    <submittedName>
        <fullName evidence="3">Uncharacterized protein</fullName>
    </submittedName>
</protein>
<feature type="region of interest" description="Disordered" evidence="1">
    <location>
        <begin position="30"/>
        <end position="52"/>
    </location>
</feature>
<sequence>MPPSPIASAVSGIWIGREEDALCVQEVKKEKEKEGVHVAPEDEKEKEDEEEALRERLGELKERLAQVIREKEKRRRPLPRVVPIDAEIDPKENDRSLGCISAGVILLIIEIFLQAQIWTCFMGEKIFPGCIVTLETKIIFSVIFGFMFGVTGALFLICGIRNRCKDDDCDSVSCSDCCDCCEGERKEEEMEFRVY</sequence>